<accession>A0A5R8KF01</accession>
<protein>
    <submittedName>
        <fullName evidence="2">Uncharacterized protein</fullName>
    </submittedName>
</protein>
<keyword evidence="3" id="KW-1185">Reference proteome</keyword>
<proteinExistence type="predicted"/>
<dbReference type="EMBL" id="VAUV01000007">
    <property type="protein sequence ID" value="TLD70874.1"/>
    <property type="molecule type" value="Genomic_DNA"/>
</dbReference>
<dbReference type="RefSeq" id="WP_138086344.1">
    <property type="nucleotide sequence ID" value="NZ_VAUV01000007.1"/>
</dbReference>
<feature type="transmembrane region" description="Helical" evidence="1">
    <location>
        <begin position="27"/>
        <end position="52"/>
    </location>
</feature>
<dbReference type="AlphaFoldDB" id="A0A5R8KF01"/>
<evidence type="ECO:0000313" key="2">
    <source>
        <dbReference type="EMBL" id="TLD70874.1"/>
    </source>
</evidence>
<evidence type="ECO:0000313" key="3">
    <source>
        <dbReference type="Proteomes" id="UP000306196"/>
    </source>
</evidence>
<reference evidence="2 3" key="1">
    <citation type="submission" date="2019-05" db="EMBL/GenBank/DDBJ databases">
        <title>Verrucobacter flavum gen. nov., sp. nov. a new member of the family Verrucomicrobiaceae.</title>
        <authorList>
            <person name="Szuroczki S."/>
            <person name="Abbaszade G."/>
            <person name="Szabo A."/>
            <person name="Felfoldi T."/>
            <person name="Schumann P."/>
            <person name="Boka K."/>
            <person name="Keki Z."/>
            <person name="Toumi M."/>
            <person name="Toth E."/>
        </authorList>
    </citation>
    <scope>NUCLEOTIDE SEQUENCE [LARGE SCALE GENOMIC DNA]</scope>
    <source>
        <strain evidence="2 3">MG-N-17</strain>
    </source>
</reference>
<keyword evidence="1" id="KW-0472">Membrane</keyword>
<keyword evidence="1" id="KW-0812">Transmembrane</keyword>
<gene>
    <name evidence="2" type="ORF">FEM03_11250</name>
</gene>
<keyword evidence="1" id="KW-1133">Transmembrane helix</keyword>
<organism evidence="2 3">
    <name type="scientific">Phragmitibacter flavus</name>
    <dbReference type="NCBI Taxonomy" id="2576071"/>
    <lineage>
        <taxon>Bacteria</taxon>
        <taxon>Pseudomonadati</taxon>
        <taxon>Verrucomicrobiota</taxon>
        <taxon>Verrucomicrobiia</taxon>
        <taxon>Verrucomicrobiales</taxon>
        <taxon>Verrucomicrobiaceae</taxon>
        <taxon>Phragmitibacter</taxon>
    </lineage>
</organism>
<evidence type="ECO:0000256" key="1">
    <source>
        <dbReference type="SAM" id="Phobius"/>
    </source>
</evidence>
<feature type="transmembrane region" description="Helical" evidence="1">
    <location>
        <begin position="58"/>
        <end position="82"/>
    </location>
</feature>
<name>A0A5R8KF01_9BACT</name>
<dbReference type="Proteomes" id="UP000306196">
    <property type="component" value="Unassembled WGS sequence"/>
</dbReference>
<comment type="caution">
    <text evidence="2">The sequence shown here is derived from an EMBL/GenBank/DDBJ whole genome shotgun (WGS) entry which is preliminary data.</text>
</comment>
<sequence length="103" mass="10962">MNPHPCCTPGVQASRQRRFMQKVGRTLAWIIPGATLALLPKCPACLAGYIALATGLGISVSAASSLHWSLIAISTATLIWLITRRVSRFLTAAHSSKPAAPLR</sequence>
<dbReference type="OrthoDB" id="198174at2"/>